<dbReference type="SMART" id="SM01266">
    <property type="entry name" value="Mac"/>
    <property type="match status" value="1"/>
</dbReference>
<dbReference type="InterPro" id="IPR039369">
    <property type="entry name" value="LacA-like"/>
</dbReference>
<feature type="domain" description="Maltose/galactoside acetyltransferase" evidence="6">
    <location>
        <begin position="5"/>
        <end position="59"/>
    </location>
</feature>
<keyword evidence="4 5" id="KW-0012">Acyltransferase</keyword>
<proteinExistence type="inferred from homology"/>
<organism evidence="7 8">
    <name type="scientific">Lactococcus allomyrinae</name>
    <dbReference type="NCBI Taxonomy" id="2419773"/>
    <lineage>
        <taxon>Bacteria</taxon>
        <taxon>Bacillati</taxon>
        <taxon>Bacillota</taxon>
        <taxon>Bacilli</taxon>
        <taxon>Lactobacillales</taxon>
        <taxon>Streptococcaceae</taxon>
        <taxon>Lactococcus</taxon>
    </lineage>
</organism>
<dbReference type="InterPro" id="IPR001451">
    <property type="entry name" value="Hexapep"/>
</dbReference>
<evidence type="ECO:0000256" key="4">
    <source>
        <dbReference type="ARBA" id="ARBA00023315"/>
    </source>
</evidence>
<dbReference type="PANTHER" id="PTHR43017:SF1">
    <property type="entry name" value="ACETYLTRANSFERASE YJL218W-RELATED"/>
    <property type="match status" value="1"/>
</dbReference>
<dbReference type="KEGG" id="lact:D7I46_06255"/>
<dbReference type="InterPro" id="IPR018357">
    <property type="entry name" value="Hexapep_transf_CS"/>
</dbReference>
<dbReference type="InterPro" id="IPR011004">
    <property type="entry name" value="Trimer_LpxA-like_sf"/>
</dbReference>
<dbReference type="PANTHER" id="PTHR43017">
    <property type="entry name" value="GALACTOSIDE O-ACETYLTRANSFERASE"/>
    <property type="match status" value="1"/>
</dbReference>
<dbReference type="Pfam" id="PF12464">
    <property type="entry name" value="Mac"/>
    <property type="match status" value="1"/>
</dbReference>
<evidence type="ECO:0000256" key="1">
    <source>
        <dbReference type="ARBA" id="ARBA00007274"/>
    </source>
</evidence>
<dbReference type="FunFam" id="2.160.10.10:FF:000025">
    <property type="entry name" value="Hexapeptide-repeat containing-acetyltransferase"/>
    <property type="match status" value="1"/>
</dbReference>
<evidence type="ECO:0000259" key="6">
    <source>
        <dbReference type="SMART" id="SM01266"/>
    </source>
</evidence>
<comment type="similarity">
    <text evidence="1 5">Belongs to the transferase hexapeptide repeat family.</text>
</comment>
<dbReference type="Pfam" id="PF00132">
    <property type="entry name" value="Hexapep"/>
    <property type="match status" value="1"/>
</dbReference>
<evidence type="ECO:0000313" key="7">
    <source>
        <dbReference type="EMBL" id="AYG00725.1"/>
    </source>
</evidence>
<dbReference type="CDD" id="cd03357">
    <property type="entry name" value="LbH_MAT_GAT"/>
    <property type="match status" value="1"/>
</dbReference>
<reference evidence="7 8" key="1">
    <citation type="submission" date="2018-09" db="EMBL/GenBank/DDBJ databases">
        <title>Genome sequencing of strain 1JSPR-7.</title>
        <authorList>
            <person name="Heo J."/>
            <person name="Kim S.-J."/>
            <person name="Kwon S.-W."/>
        </authorList>
    </citation>
    <scope>NUCLEOTIDE SEQUENCE [LARGE SCALE GENOMIC DNA]</scope>
    <source>
        <strain evidence="7 8">1JSPR-7</strain>
    </source>
</reference>
<dbReference type="AlphaFoldDB" id="A0A387BA48"/>
<dbReference type="RefSeq" id="WP_120772113.1">
    <property type="nucleotide sequence ID" value="NZ_CP032627.1"/>
</dbReference>
<protein>
    <recommendedName>
        <fullName evidence="5">Acetyltransferase</fullName>
        <ecNumber evidence="5">2.3.1.-</ecNumber>
    </recommendedName>
</protein>
<dbReference type="SUPFAM" id="SSF51161">
    <property type="entry name" value="Trimeric LpxA-like enzymes"/>
    <property type="match status" value="1"/>
</dbReference>
<dbReference type="Gene3D" id="2.160.10.10">
    <property type="entry name" value="Hexapeptide repeat proteins"/>
    <property type="match status" value="1"/>
</dbReference>
<dbReference type="GO" id="GO:0008870">
    <property type="term" value="F:galactoside O-acetyltransferase activity"/>
    <property type="evidence" value="ECO:0007669"/>
    <property type="project" value="TreeGrafter"/>
</dbReference>
<keyword evidence="2 5" id="KW-0808">Transferase</keyword>
<keyword evidence="3" id="KW-0677">Repeat</keyword>
<name>A0A387BA48_9LACT</name>
<evidence type="ECO:0000256" key="3">
    <source>
        <dbReference type="ARBA" id="ARBA00022737"/>
    </source>
</evidence>
<dbReference type="EC" id="2.3.1.-" evidence="5"/>
<dbReference type="PROSITE" id="PS00101">
    <property type="entry name" value="HEXAPEP_TRANSFERASES"/>
    <property type="match status" value="1"/>
</dbReference>
<evidence type="ECO:0000256" key="2">
    <source>
        <dbReference type="ARBA" id="ARBA00022679"/>
    </source>
</evidence>
<evidence type="ECO:0000313" key="8">
    <source>
        <dbReference type="Proteomes" id="UP000269374"/>
    </source>
</evidence>
<accession>A0A387BA48</accession>
<dbReference type="InterPro" id="IPR024688">
    <property type="entry name" value="Mac_dom"/>
</dbReference>
<dbReference type="Proteomes" id="UP000269374">
    <property type="component" value="Chromosome"/>
</dbReference>
<keyword evidence="8" id="KW-1185">Reference proteome</keyword>
<dbReference type="OrthoDB" id="9812571at2"/>
<dbReference type="EMBL" id="CP032627">
    <property type="protein sequence ID" value="AYG00725.1"/>
    <property type="molecule type" value="Genomic_DNA"/>
</dbReference>
<sequence>MTSEYERMISGELYDASKIEPEYRPRKSRVLAQKINQVSLMERDKIVALEKELFGQTGEEIYVNPPLHVDYGFNTKIGERFYANMDCIFLDVAPITIGDDVMFGPRVQLITPSHPIDAGVRVRGLELGKAITIGSRVWLGAGVIVNPGVTIGENTIVGSGSVVTKDLPANVIAVGNPARVLREISETDRLYWEDEERKYHEK</sequence>
<gene>
    <name evidence="7" type="ORF">D7I46_06255</name>
</gene>
<evidence type="ECO:0000256" key="5">
    <source>
        <dbReference type="RuleBase" id="RU367021"/>
    </source>
</evidence>